<reference evidence="2" key="1">
    <citation type="submission" date="2019-02" db="EMBL/GenBank/DDBJ databases">
        <authorList>
            <person name="Gruber-Vodicka R. H."/>
            <person name="Seah K. B. B."/>
        </authorList>
    </citation>
    <scope>NUCLEOTIDE SEQUENCE</scope>
    <source>
        <strain evidence="3">BECK_S127</strain>
        <strain evidence="1">BECK_S1320</strain>
        <strain evidence="2">BECK_S1321</strain>
    </source>
</reference>
<dbReference type="EMBL" id="CAADHB010000028">
    <property type="protein sequence ID" value="VFK78884.1"/>
    <property type="molecule type" value="Genomic_DNA"/>
</dbReference>
<organism evidence="2">
    <name type="scientific">Candidatus Kentrum sp. SD</name>
    <dbReference type="NCBI Taxonomy" id="2126332"/>
    <lineage>
        <taxon>Bacteria</taxon>
        <taxon>Pseudomonadati</taxon>
        <taxon>Pseudomonadota</taxon>
        <taxon>Gammaproteobacteria</taxon>
        <taxon>Candidatus Kentrum</taxon>
    </lineage>
</organism>
<evidence type="ECO:0000313" key="2">
    <source>
        <dbReference type="EMBL" id="VFK41956.1"/>
    </source>
</evidence>
<sequence length="113" mass="12740">MTTDAIIMMPNAITKPLSFPLRIIYGTVYREAIHRRREPLPRSSPTPWIFIRHAAIQPGDDKSDRVLLPTDKSKWAISLPFAIFFSAQNAFGMSSNMARKAVVSEIPPRTDEA</sequence>
<dbReference type="AlphaFoldDB" id="A0A450YKB8"/>
<dbReference type="EMBL" id="CAADFR010000109">
    <property type="protein sequence ID" value="VFK41956.1"/>
    <property type="molecule type" value="Genomic_DNA"/>
</dbReference>
<name>A0A450YKB8_9GAMM</name>
<dbReference type="EMBL" id="CAADFU010000009">
    <property type="protein sequence ID" value="VFK41098.1"/>
    <property type="molecule type" value="Genomic_DNA"/>
</dbReference>
<evidence type="ECO:0000313" key="1">
    <source>
        <dbReference type="EMBL" id="VFK41098.1"/>
    </source>
</evidence>
<proteinExistence type="predicted"/>
<gene>
    <name evidence="3" type="ORF">BECKSD772D_GA0070982_102823</name>
    <name evidence="1" type="ORF">BECKSD772E_GA0070983_100939</name>
    <name evidence="2" type="ORF">BECKSD772F_GA0070984_110911</name>
</gene>
<protein>
    <submittedName>
        <fullName evidence="2">Uncharacterized protein</fullName>
    </submittedName>
</protein>
<evidence type="ECO:0000313" key="3">
    <source>
        <dbReference type="EMBL" id="VFK78884.1"/>
    </source>
</evidence>
<accession>A0A450YKB8</accession>